<evidence type="ECO:0000256" key="1">
    <source>
        <dbReference type="SAM" id="Phobius"/>
    </source>
</evidence>
<feature type="transmembrane region" description="Helical" evidence="1">
    <location>
        <begin position="217"/>
        <end position="238"/>
    </location>
</feature>
<dbReference type="AlphaFoldDB" id="A0A378TYK2"/>
<name>A0A378TYK2_NEIEL</name>
<keyword evidence="1" id="KW-1133">Transmembrane helix</keyword>
<evidence type="ECO:0000313" key="3">
    <source>
        <dbReference type="Proteomes" id="UP000254927"/>
    </source>
</evidence>
<dbReference type="Proteomes" id="UP000254927">
    <property type="component" value="Unassembled WGS sequence"/>
</dbReference>
<feature type="transmembrane region" description="Helical" evidence="1">
    <location>
        <begin position="297"/>
        <end position="316"/>
    </location>
</feature>
<keyword evidence="1" id="KW-0812">Transmembrane</keyword>
<protein>
    <submittedName>
        <fullName evidence="2">Uncharacterized protein</fullName>
    </submittedName>
</protein>
<feature type="transmembrane region" description="Helical" evidence="1">
    <location>
        <begin position="20"/>
        <end position="42"/>
    </location>
</feature>
<feature type="transmembrane region" description="Helical" evidence="1">
    <location>
        <begin position="48"/>
        <end position="75"/>
    </location>
</feature>
<sequence>MYHMYKPVFLLETSAMRAPWSGLGWPIQAVLLLMRGIVPFMMMMPVLLIGYVLTIVAGVVAVATAGTGLSILAPIFGGAAHFQLGQYVLAALVFAVIVFICSLPLLFAGGLMSAVTSLAERGNCSIWQVFDGFNGAFWPIIKLMLLGCVPMTAAVYGLTIMTRAGMHPSDWPVILMMMLTLAGVFALWIVPLPLMVLHGIPPLRAVLMSLMAVVKNILPVLCHTVGMLLLLGAFNLFFGAQMSSLKTGAILPLYGNILFWLMFWLVLMVLAFAVPLTGYVFYRNVFTDSPLEGGSRLGLGVLLVLATGADAGTVYWKQAFRPSENRTSPQTAIGDNIQPAELQSRVQDNESPIFAVQALADYADLLSNDKTIQSKESAELISEMRSYKTDFARRLAADRRLPQNDAVLTDQKSYLRLLTEILVAEENTAFFFRGENKLWAYGDETVELEWPENNNAATGRSTYMSVLYRNDKPFQAVQQISLKKNQQIAGYGICVFQPDGKLWRGRYHMAGKEQKTDIKQYCRQIYSNIIHTRATLEQRVRAIWTLSDAESESDASLKFISSYVEYKNLPELMPEGMTENRLTVGYDASGQVRNVFWSFGKNGTSHSQNYYLKNGKVYLAEANTYRPTPKGSNQDDYYVEQKWAFNLQGNPVNWKPEQSDPMPDYPLNRETMMRDIERFIRVAATGGAERKYIK</sequence>
<feature type="transmembrane region" description="Helical" evidence="1">
    <location>
        <begin position="258"/>
        <end position="282"/>
    </location>
</feature>
<feature type="transmembrane region" description="Helical" evidence="1">
    <location>
        <begin position="136"/>
        <end position="161"/>
    </location>
</feature>
<gene>
    <name evidence="2" type="ORF">NCTC10660_01485</name>
</gene>
<feature type="transmembrane region" description="Helical" evidence="1">
    <location>
        <begin position="173"/>
        <end position="197"/>
    </location>
</feature>
<proteinExistence type="predicted"/>
<dbReference type="EMBL" id="UGQW01000002">
    <property type="protein sequence ID" value="STZ67986.1"/>
    <property type="molecule type" value="Genomic_DNA"/>
</dbReference>
<organism evidence="2 3">
    <name type="scientific">Neisseria elongata</name>
    <dbReference type="NCBI Taxonomy" id="495"/>
    <lineage>
        <taxon>Bacteria</taxon>
        <taxon>Pseudomonadati</taxon>
        <taxon>Pseudomonadota</taxon>
        <taxon>Betaproteobacteria</taxon>
        <taxon>Neisseriales</taxon>
        <taxon>Neisseriaceae</taxon>
        <taxon>Neisseria</taxon>
    </lineage>
</organism>
<reference evidence="2 3" key="1">
    <citation type="submission" date="2018-06" db="EMBL/GenBank/DDBJ databases">
        <authorList>
            <consortium name="Pathogen Informatics"/>
            <person name="Doyle S."/>
        </authorList>
    </citation>
    <scope>NUCLEOTIDE SEQUENCE [LARGE SCALE GENOMIC DNA]</scope>
    <source>
        <strain evidence="2 3">NCTC10660</strain>
    </source>
</reference>
<keyword evidence="1" id="KW-0472">Membrane</keyword>
<accession>A0A378TYK2</accession>
<evidence type="ECO:0000313" key="2">
    <source>
        <dbReference type="EMBL" id="STZ67986.1"/>
    </source>
</evidence>
<feature type="transmembrane region" description="Helical" evidence="1">
    <location>
        <begin position="87"/>
        <end position="116"/>
    </location>
</feature>